<dbReference type="Pfam" id="PF00651">
    <property type="entry name" value="BTB"/>
    <property type="match status" value="1"/>
</dbReference>
<dbReference type="InterPro" id="IPR011333">
    <property type="entry name" value="SKP1/BTB/POZ_sf"/>
</dbReference>
<dbReference type="Gene3D" id="3.30.1370.10">
    <property type="entry name" value="K Homology domain, type 1"/>
    <property type="match status" value="3"/>
</dbReference>
<gene>
    <name evidence="4" type="ORF">B0A48_06926</name>
</gene>
<evidence type="ECO:0000256" key="1">
    <source>
        <dbReference type="PROSITE-ProRule" id="PRU00117"/>
    </source>
</evidence>
<protein>
    <recommendedName>
        <fullName evidence="3">BTB domain-containing protein</fullName>
    </recommendedName>
</protein>
<dbReference type="CDD" id="cd22439">
    <property type="entry name" value="KH-I_PCBP_rpt3"/>
    <property type="match status" value="1"/>
</dbReference>
<proteinExistence type="predicted"/>
<dbReference type="PROSITE" id="PS50097">
    <property type="entry name" value="BTB"/>
    <property type="match status" value="1"/>
</dbReference>
<feature type="compositionally biased region" description="Low complexity" evidence="2">
    <location>
        <begin position="377"/>
        <end position="394"/>
    </location>
</feature>
<name>A0A1V8TAB8_9PEZI</name>
<dbReference type="InterPro" id="IPR000210">
    <property type="entry name" value="BTB/POZ_dom"/>
</dbReference>
<dbReference type="InterPro" id="IPR036612">
    <property type="entry name" value="KH_dom_type_1_sf"/>
</dbReference>
<dbReference type="InParanoid" id="A0A1V8TAB8"/>
<dbReference type="CDD" id="cd22455">
    <property type="entry name" value="KH-I_Rnc1_rpt1"/>
    <property type="match status" value="1"/>
</dbReference>
<dbReference type="SUPFAM" id="SSF51556">
    <property type="entry name" value="Metallo-dependent hydrolases"/>
    <property type="match status" value="1"/>
</dbReference>
<dbReference type="InterPro" id="IPR004088">
    <property type="entry name" value="KH_dom_type_1"/>
</dbReference>
<accession>A0A1V8TAB8</accession>
<feature type="region of interest" description="Disordered" evidence="2">
    <location>
        <begin position="125"/>
        <end position="146"/>
    </location>
</feature>
<dbReference type="PANTHER" id="PTHR43383">
    <property type="entry name" value="NODULIN 6"/>
    <property type="match status" value="1"/>
</dbReference>
<evidence type="ECO:0000256" key="2">
    <source>
        <dbReference type="SAM" id="MobiDB-lite"/>
    </source>
</evidence>
<feature type="non-terminal residue" evidence="4">
    <location>
        <position position="1264"/>
    </location>
</feature>
<feature type="region of interest" description="Disordered" evidence="2">
    <location>
        <begin position="1"/>
        <end position="81"/>
    </location>
</feature>
<evidence type="ECO:0000259" key="3">
    <source>
        <dbReference type="PROSITE" id="PS50097"/>
    </source>
</evidence>
<dbReference type="STRING" id="1507870.A0A1V8TAB8"/>
<dbReference type="Pfam" id="PF04909">
    <property type="entry name" value="Amidohydro_2"/>
    <property type="match status" value="1"/>
</dbReference>
<feature type="compositionally biased region" description="Basic and acidic residues" evidence="2">
    <location>
        <begin position="30"/>
        <end position="44"/>
    </location>
</feature>
<feature type="domain" description="BTB" evidence="3">
    <location>
        <begin position="607"/>
        <end position="680"/>
    </location>
</feature>
<dbReference type="EMBL" id="NAJO01000013">
    <property type="protein sequence ID" value="OQO08132.1"/>
    <property type="molecule type" value="Genomic_DNA"/>
</dbReference>
<dbReference type="GO" id="GO:0016787">
    <property type="term" value="F:hydrolase activity"/>
    <property type="evidence" value="ECO:0007669"/>
    <property type="project" value="InterPro"/>
</dbReference>
<dbReference type="SMART" id="SM00322">
    <property type="entry name" value="KH"/>
    <property type="match status" value="3"/>
</dbReference>
<organism evidence="4 5">
    <name type="scientific">Cryoendolithus antarcticus</name>
    <dbReference type="NCBI Taxonomy" id="1507870"/>
    <lineage>
        <taxon>Eukaryota</taxon>
        <taxon>Fungi</taxon>
        <taxon>Dikarya</taxon>
        <taxon>Ascomycota</taxon>
        <taxon>Pezizomycotina</taxon>
        <taxon>Dothideomycetes</taxon>
        <taxon>Dothideomycetidae</taxon>
        <taxon>Cladosporiales</taxon>
        <taxon>Cladosporiaceae</taxon>
        <taxon>Cryoendolithus</taxon>
    </lineage>
</organism>
<evidence type="ECO:0000313" key="4">
    <source>
        <dbReference type="EMBL" id="OQO08132.1"/>
    </source>
</evidence>
<keyword evidence="1" id="KW-0694">RNA-binding</keyword>
<dbReference type="PROSITE" id="PS50084">
    <property type="entry name" value="KH_TYPE_1"/>
    <property type="match status" value="3"/>
</dbReference>
<dbReference type="AlphaFoldDB" id="A0A1V8TAB8"/>
<dbReference type="Pfam" id="PF00013">
    <property type="entry name" value="KH_1"/>
    <property type="match status" value="3"/>
</dbReference>
<feature type="compositionally biased region" description="Low complexity" evidence="2">
    <location>
        <begin position="333"/>
        <end position="343"/>
    </location>
</feature>
<evidence type="ECO:0000313" key="5">
    <source>
        <dbReference type="Proteomes" id="UP000192596"/>
    </source>
</evidence>
<dbReference type="CDD" id="cd18186">
    <property type="entry name" value="BTB_POZ_ZBTB_KLHL-like"/>
    <property type="match status" value="1"/>
</dbReference>
<dbReference type="InterPro" id="IPR004087">
    <property type="entry name" value="KH_dom"/>
</dbReference>
<feature type="compositionally biased region" description="Low complexity" evidence="2">
    <location>
        <begin position="414"/>
        <end position="430"/>
    </location>
</feature>
<comment type="caution">
    <text evidence="4">The sequence shown here is derived from an EMBL/GenBank/DDBJ whole genome shotgun (WGS) entry which is preliminary data.</text>
</comment>
<dbReference type="InterPro" id="IPR006680">
    <property type="entry name" value="Amidohydro-rel"/>
</dbReference>
<keyword evidence="5" id="KW-1185">Reference proteome</keyword>
<feature type="compositionally biased region" description="Polar residues" evidence="2">
    <location>
        <begin position="1"/>
        <end position="14"/>
    </location>
</feature>
<dbReference type="InterPro" id="IPR032466">
    <property type="entry name" value="Metal_Hydrolase"/>
</dbReference>
<dbReference type="SUPFAM" id="SSF54695">
    <property type="entry name" value="POZ domain"/>
    <property type="match status" value="1"/>
</dbReference>
<dbReference type="Proteomes" id="UP000192596">
    <property type="component" value="Unassembled WGS sequence"/>
</dbReference>
<dbReference type="PANTHER" id="PTHR43383:SF2">
    <property type="entry name" value="AMIDOHYDROLASE 2 FAMILY PROTEIN"/>
    <property type="match status" value="1"/>
</dbReference>
<sequence length="1264" mass="135992">MAEPQSPQETSVPSQKRPLEEPSSPSGPDDGPHAKRPALDKILNDDLAAAAAAAEQPTEVKAGDETAEASSAEPVQKSEDFISLESKADITSIEKPEDTVVPDAPAATNGATGSYQILETQPVQSNHANGATESHHAGSQAPHYDHRDETGWLHVRAIITSAEAATTIGKGGENVSQIRRMAGAKCTVSEYSRGAVERVLTVSGLVDAVAKALGLIVRTLNQEPLDQPSTPQSKTYPLRLLIPHILIGSIIGKQGVRIREIQEASGARLNASEACLPLSTERSLVVLGVADAIHIATYYVGSTLVEQLTERFGGPAASAYAVRHGGPQGVVPGGMQVVPYVPQHAGGQMGHPENQRRPNYQSGRPPAGQYGGGGYQGAQQPQQQQAPQAGYGAASPRAPYVGAGPQAPHGYSGAGPANPAHAGPPQQPVQGGPGFPGQPITQQIFIPNDMVGAIIGKGGAKINEIRQLSGSVIKINEPQDNNNERLVTITGTQECNQMALYMLYSRLGAAVRMRTPNQPIRAFAGVWSTAVHPATAMSMSGVPSTELPSPTASDLSTAEEAMRDAPPAAQEQGRTTSRPRGGRASAKIPLRSAFRTFTGYATVLVGSDATPNTTPTGPKGAVSYLVHKELLCSASPFFAAALNSTFAEGLDRTVRLPEEKPEVFEWFLQWLYTGSLTTPGPAYQVPHLQTAAQVPGALTPWSSLVLADAQADGELRNHAGSPKYFLLIDLYGLSDRLLTTPLSNHILSTIARLSEATNSVPTPSDTRILYEQIRATAPLKSLILDLFAYKKTDKLLATHKDEWHAKFLRELVVKLKRPGPEGVERHTLVAWRPSSYASSRACEGCREVLKPGVSHEKPHQLRTSDFLTITTEASGEALLDTPKSLAHLRAAKQLRKLYDLPVDADWQTIVKKRDELLLEDADALTRKCFGGIHTVLIDDGLGNPGDFENYHWHSKFTTSPAKRIVRIEAVAASILSTLHQQGKLPEGIAVADEEACSLAWLTFVTAFEQAIISAIEAEEVAGFKSVICYRTGLDVEVGRDVEVSERGLKSFRRHFLPTAEAKNFRVQSKGLCDALVISTCKLIAASASQTGKAKPVQFHTGLGDNDISIIDSNPGLLQPLIKTYPAVPIVLLHSAYPYTREAGYLATVYRNCFLDIGEVFPMVSRHGQEAIIRQALELTPTSKLLWSTDGHLQAETYWLANVQGREGLEKIIVEFVENGDLTVPDAIAAIRDIFFENSNKLYHLELELPLRDEAIVGSESHQKD</sequence>
<feature type="compositionally biased region" description="Polar residues" evidence="2">
    <location>
        <begin position="539"/>
        <end position="556"/>
    </location>
</feature>
<feature type="region of interest" description="Disordered" evidence="2">
    <location>
        <begin position="539"/>
        <end position="585"/>
    </location>
</feature>
<dbReference type="SUPFAM" id="SSF54791">
    <property type="entry name" value="Eukaryotic type KH-domain (KH-domain type I)"/>
    <property type="match status" value="3"/>
</dbReference>
<reference evidence="5" key="1">
    <citation type="submission" date="2017-03" db="EMBL/GenBank/DDBJ databases">
        <title>Genomes of endolithic fungi from Antarctica.</title>
        <authorList>
            <person name="Coleine C."/>
            <person name="Masonjones S."/>
            <person name="Stajich J.E."/>
        </authorList>
    </citation>
    <scope>NUCLEOTIDE SEQUENCE [LARGE SCALE GENOMIC DNA]</scope>
    <source>
        <strain evidence="5">CCFEE 5527</strain>
    </source>
</reference>
<dbReference type="GO" id="GO:0003723">
    <property type="term" value="F:RNA binding"/>
    <property type="evidence" value="ECO:0007669"/>
    <property type="project" value="UniProtKB-UniRule"/>
</dbReference>
<dbReference type="OrthoDB" id="3364440at2759"/>
<feature type="region of interest" description="Disordered" evidence="2">
    <location>
        <begin position="333"/>
        <end position="441"/>
    </location>
</feature>
<dbReference type="Gene3D" id="3.20.20.140">
    <property type="entry name" value="Metal-dependent hydrolases"/>
    <property type="match status" value="1"/>
</dbReference>
<dbReference type="Gene3D" id="3.30.710.10">
    <property type="entry name" value="Potassium Channel Kv1.1, Chain A"/>
    <property type="match status" value="1"/>
</dbReference>
<dbReference type="CDD" id="cd22456">
    <property type="entry name" value="KH-I_Rnc1_rpt2"/>
    <property type="match status" value="1"/>
</dbReference>